<dbReference type="STRING" id="543379.A0A232FLM0"/>
<gene>
    <name evidence="4" type="ORF">TSAR_003530</name>
</gene>
<organism evidence="4 5">
    <name type="scientific">Trichomalopsis sarcophagae</name>
    <dbReference type="NCBI Taxonomy" id="543379"/>
    <lineage>
        <taxon>Eukaryota</taxon>
        <taxon>Metazoa</taxon>
        <taxon>Ecdysozoa</taxon>
        <taxon>Arthropoda</taxon>
        <taxon>Hexapoda</taxon>
        <taxon>Insecta</taxon>
        <taxon>Pterygota</taxon>
        <taxon>Neoptera</taxon>
        <taxon>Endopterygota</taxon>
        <taxon>Hymenoptera</taxon>
        <taxon>Apocrita</taxon>
        <taxon>Proctotrupomorpha</taxon>
        <taxon>Chalcidoidea</taxon>
        <taxon>Pteromalidae</taxon>
        <taxon>Pteromalinae</taxon>
        <taxon>Trichomalopsis</taxon>
    </lineage>
</organism>
<keyword evidence="1 2" id="KW-0694">RNA-binding</keyword>
<dbReference type="InterPro" id="IPR012677">
    <property type="entry name" value="Nucleotide-bd_a/b_plait_sf"/>
</dbReference>
<sequence>MICSNCYIEDDHWTSKCPLKKQTTVPKNIGPTIPGLAGDQSTKCVPKVKSNQETSITISNLPKFANTEYLQELAKPFGRIKKIFIAKYRDTNDCRGYAFVHFKTRSQAAEAIKVLNGRKCDNLILSVDWSDPPVQSMNK</sequence>
<dbReference type="PROSITE" id="PS50102">
    <property type="entry name" value="RRM"/>
    <property type="match status" value="1"/>
</dbReference>
<dbReference type="CDD" id="cd12408">
    <property type="entry name" value="RRM_eIF3G_like"/>
    <property type="match status" value="1"/>
</dbReference>
<dbReference type="Gene3D" id="3.30.70.330">
    <property type="match status" value="1"/>
</dbReference>
<name>A0A232FLM0_9HYME</name>
<evidence type="ECO:0000313" key="5">
    <source>
        <dbReference type="Proteomes" id="UP000215335"/>
    </source>
</evidence>
<dbReference type="InterPro" id="IPR034240">
    <property type="entry name" value="eIF3G_RRM"/>
</dbReference>
<dbReference type="PANTHER" id="PTHR10352">
    <property type="entry name" value="EUKARYOTIC TRANSLATION INITIATION FACTOR 3 SUBUNIT G"/>
    <property type="match status" value="1"/>
</dbReference>
<dbReference type="Pfam" id="PF00076">
    <property type="entry name" value="RRM_1"/>
    <property type="match status" value="1"/>
</dbReference>
<evidence type="ECO:0000259" key="3">
    <source>
        <dbReference type="PROSITE" id="PS50102"/>
    </source>
</evidence>
<dbReference type="InterPro" id="IPR035979">
    <property type="entry name" value="RBD_domain_sf"/>
</dbReference>
<evidence type="ECO:0000256" key="2">
    <source>
        <dbReference type="PROSITE-ProRule" id="PRU00176"/>
    </source>
</evidence>
<protein>
    <recommendedName>
        <fullName evidence="3">RRM domain-containing protein</fullName>
    </recommendedName>
</protein>
<dbReference type="InterPro" id="IPR000504">
    <property type="entry name" value="RRM_dom"/>
</dbReference>
<accession>A0A232FLM0</accession>
<evidence type="ECO:0000256" key="1">
    <source>
        <dbReference type="ARBA" id="ARBA00022884"/>
    </source>
</evidence>
<evidence type="ECO:0000313" key="4">
    <source>
        <dbReference type="EMBL" id="OXU31555.1"/>
    </source>
</evidence>
<dbReference type="AlphaFoldDB" id="A0A232FLM0"/>
<feature type="domain" description="RRM" evidence="3">
    <location>
        <begin position="54"/>
        <end position="132"/>
    </location>
</feature>
<dbReference type="Proteomes" id="UP000215335">
    <property type="component" value="Unassembled WGS sequence"/>
</dbReference>
<dbReference type="SUPFAM" id="SSF54928">
    <property type="entry name" value="RNA-binding domain, RBD"/>
    <property type="match status" value="1"/>
</dbReference>
<keyword evidence="5" id="KW-1185">Reference proteome</keyword>
<dbReference type="EMBL" id="NNAY01000049">
    <property type="protein sequence ID" value="OXU31555.1"/>
    <property type="molecule type" value="Genomic_DNA"/>
</dbReference>
<dbReference type="GO" id="GO:0003723">
    <property type="term" value="F:RNA binding"/>
    <property type="evidence" value="ECO:0007669"/>
    <property type="project" value="UniProtKB-UniRule"/>
</dbReference>
<proteinExistence type="predicted"/>
<comment type="caution">
    <text evidence="4">The sequence shown here is derived from an EMBL/GenBank/DDBJ whole genome shotgun (WGS) entry which is preliminary data.</text>
</comment>
<dbReference type="SMART" id="SM00360">
    <property type="entry name" value="RRM"/>
    <property type="match status" value="1"/>
</dbReference>
<reference evidence="4 5" key="1">
    <citation type="journal article" date="2017" name="Curr. Biol.">
        <title>The Evolution of Venom by Co-option of Single-Copy Genes.</title>
        <authorList>
            <person name="Martinson E.O."/>
            <person name="Mrinalini"/>
            <person name="Kelkar Y.D."/>
            <person name="Chang C.H."/>
            <person name="Werren J.H."/>
        </authorList>
    </citation>
    <scope>NUCLEOTIDE SEQUENCE [LARGE SCALE GENOMIC DNA]</scope>
    <source>
        <strain evidence="4 5">Alberta</strain>
        <tissue evidence="4">Whole body</tissue>
    </source>
</reference>